<dbReference type="EC" id="2.1.1.77" evidence="3"/>
<evidence type="ECO:0000256" key="1">
    <source>
        <dbReference type="ARBA" id="ARBA00004496"/>
    </source>
</evidence>
<dbReference type="PANTHER" id="PTHR11579">
    <property type="entry name" value="PROTEIN-L-ISOASPARTATE O-METHYLTRANSFERASE"/>
    <property type="match status" value="1"/>
</dbReference>
<sequence length="190" mass="20640">MAHDGAARVRSAMRAVARADYLPPEVRDRAGDDAPVQIGHGQTNSQPRTVADMLRLLDPRPGQRVLDVGCGSGWTTALLSWLVGPDGTVLGVELEPALVRMARAHLAAQQVARVRVEQADPERLGWPAEAPYDAVLVSAEARELPQALLDQLGDPGRMVAPVNGVMLLVERRDGVDEVTRHGHYRFVPLR</sequence>
<keyword evidence="8" id="KW-0949">S-adenosyl-L-methionine</keyword>
<proteinExistence type="inferred from homology"/>
<name>A0A7Y9EZJ4_9ACTN</name>
<dbReference type="SUPFAM" id="SSF53335">
    <property type="entry name" value="S-adenosyl-L-methionine-dependent methyltransferases"/>
    <property type="match status" value="1"/>
</dbReference>
<evidence type="ECO:0000256" key="10">
    <source>
        <dbReference type="ARBA" id="ARBA00031323"/>
    </source>
</evidence>
<comment type="similarity">
    <text evidence="2">Belongs to the methyltransferase superfamily. L-isoaspartyl/D-aspartyl protein methyltransferase family.</text>
</comment>
<comment type="caution">
    <text evidence="12">The sequence shown here is derived from an EMBL/GenBank/DDBJ whole genome shotgun (WGS) entry which is preliminary data.</text>
</comment>
<dbReference type="InterPro" id="IPR029063">
    <property type="entry name" value="SAM-dependent_MTases_sf"/>
</dbReference>
<comment type="subcellular location">
    <subcellularLocation>
        <location evidence="1">Cytoplasm</location>
    </subcellularLocation>
</comment>
<evidence type="ECO:0000256" key="2">
    <source>
        <dbReference type="ARBA" id="ARBA00005369"/>
    </source>
</evidence>
<evidence type="ECO:0000256" key="9">
    <source>
        <dbReference type="ARBA" id="ARBA00030757"/>
    </source>
</evidence>
<dbReference type="EMBL" id="JACCBE010000001">
    <property type="protein sequence ID" value="NYD56864.1"/>
    <property type="molecule type" value="Genomic_DNA"/>
</dbReference>
<reference evidence="12 13" key="1">
    <citation type="submission" date="2020-07" db="EMBL/GenBank/DDBJ databases">
        <title>Sequencing the genomes of 1000 actinobacteria strains.</title>
        <authorList>
            <person name="Klenk H.-P."/>
        </authorList>
    </citation>
    <scope>NUCLEOTIDE SEQUENCE [LARGE SCALE GENOMIC DNA]</scope>
    <source>
        <strain evidence="12 13">DSM 18965</strain>
    </source>
</reference>
<dbReference type="GO" id="GO:0032259">
    <property type="term" value="P:methylation"/>
    <property type="evidence" value="ECO:0007669"/>
    <property type="project" value="UniProtKB-KW"/>
</dbReference>
<dbReference type="RefSeq" id="WP_258017132.1">
    <property type="nucleotide sequence ID" value="NZ_CP059163.1"/>
</dbReference>
<evidence type="ECO:0000256" key="3">
    <source>
        <dbReference type="ARBA" id="ARBA00011890"/>
    </source>
</evidence>
<evidence type="ECO:0000256" key="4">
    <source>
        <dbReference type="ARBA" id="ARBA00013346"/>
    </source>
</evidence>
<evidence type="ECO:0000256" key="11">
    <source>
        <dbReference type="ARBA" id="ARBA00031350"/>
    </source>
</evidence>
<evidence type="ECO:0000256" key="8">
    <source>
        <dbReference type="ARBA" id="ARBA00022691"/>
    </source>
</evidence>
<keyword evidence="13" id="KW-1185">Reference proteome</keyword>
<evidence type="ECO:0000256" key="6">
    <source>
        <dbReference type="ARBA" id="ARBA00022603"/>
    </source>
</evidence>
<dbReference type="Gene3D" id="3.40.50.150">
    <property type="entry name" value="Vaccinia Virus protein VP39"/>
    <property type="match status" value="1"/>
</dbReference>
<gene>
    <name evidence="12" type="ORF">BKA08_001102</name>
</gene>
<dbReference type="Proteomes" id="UP000516957">
    <property type="component" value="Unassembled WGS sequence"/>
</dbReference>
<dbReference type="CDD" id="cd02440">
    <property type="entry name" value="AdoMet_MTases"/>
    <property type="match status" value="1"/>
</dbReference>
<keyword evidence="5" id="KW-0963">Cytoplasm</keyword>
<dbReference type="AlphaFoldDB" id="A0A7Y9EZJ4"/>
<evidence type="ECO:0000256" key="5">
    <source>
        <dbReference type="ARBA" id="ARBA00022490"/>
    </source>
</evidence>
<keyword evidence="7 12" id="KW-0808">Transferase</keyword>
<dbReference type="PANTHER" id="PTHR11579:SF0">
    <property type="entry name" value="PROTEIN-L-ISOASPARTATE(D-ASPARTATE) O-METHYLTRANSFERASE"/>
    <property type="match status" value="1"/>
</dbReference>
<dbReference type="GO" id="GO:0004719">
    <property type="term" value="F:protein-L-isoaspartate (D-aspartate) O-methyltransferase activity"/>
    <property type="evidence" value="ECO:0007669"/>
    <property type="project" value="UniProtKB-EC"/>
</dbReference>
<accession>A0A7Y9EZJ4</accession>
<protein>
    <recommendedName>
        <fullName evidence="4">Protein-L-isoaspartate O-methyltransferase</fullName>
        <ecNumber evidence="3">2.1.1.77</ecNumber>
    </recommendedName>
    <alternativeName>
        <fullName evidence="11">L-isoaspartyl protein carboxyl methyltransferase</fullName>
    </alternativeName>
    <alternativeName>
        <fullName evidence="9">Protein L-isoaspartyl methyltransferase</fullName>
    </alternativeName>
    <alternativeName>
        <fullName evidence="10">Protein-beta-aspartate methyltransferase</fullName>
    </alternativeName>
</protein>
<evidence type="ECO:0000313" key="13">
    <source>
        <dbReference type="Proteomes" id="UP000516957"/>
    </source>
</evidence>
<organism evidence="12 13">
    <name type="scientific">Nocardioides marinisabuli</name>
    <dbReference type="NCBI Taxonomy" id="419476"/>
    <lineage>
        <taxon>Bacteria</taxon>
        <taxon>Bacillati</taxon>
        <taxon>Actinomycetota</taxon>
        <taxon>Actinomycetes</taxon>
        <taxon>Propionibacteriales</taxon>
        <taxon>Nocardioidaceae</taxon>
        <taxon>Nocardioides</taxon>
    </lineage>
</organism>
<dbReference type="InterPro" id="IPR000682">
    <property type="entry name" value="PCMT"/>
</dbReference>
<keyword evidence="6 12" id="KW-0489">Methyltransferase</keyword>
<evidence type="ECO:0000256" key="7">
    <source>
        <dbReference type="ARBA" id="ARBA00022679"/>
    </source>
</evidence>
<evidence type="ECO:0000313" key="12">
    <source>
        <dbReference type="EMBL" id="NYD56864.1"/>
    </source>
</evidence>
<dbReference type="Pfam" id="PF01135">
    <property type="entry name" value="PCMT"/>
    <property type="match status" value="1"/>
</dbReference>
<dbReference type="GO" id="GO:0005737">
    <property type="term" value="C:cytoplasm"/>
    <property type="evidence" value="ECO:0007669"/>
    <property type="project" value="UniProtKB-SubCell"/>
</dbReference>